<name>A0ABT3ZC26_9HYPH</name>
<evidence type="ECO:0000313" key="2">
    <source>
        <dbReference type="Proteomes" id="UP001073227"/>
    </source>
</evidence>
<dbReference type="EMBL" id="JAOVZR010000001">
    <property type="protein sequence ID" value="MCY0149347.1"/>
    <property type="molecule type" value="Genomic_DNA"/>
</dbReference>
<gene>
    <name evidence="1" type="ORF">OEG84_16930</name>
</gene>
<evidence type="ECO:0000313" key="1">
    <source>
        <dbReference type="EMBL" id="MCY0149347.1"/>
    </source>
</evidence>
<keyword evidence="2" id="KW-1185">Reference proteome</keyword>
<dbReference type="RefSeq" id="WP_267654838.1">
    <property type="nucleotide sequence ID" value="NZ_JAOVZR010000001.1"/>
</dbReference>
<reference evidence="1" key="1">
    <citation type="submission" date="2022-10" db="EMBL/GenBank/DDBJ databases">
        <title>Hoeflea sp. G2-23, isolated from marine algae.</title>
        <authorList>
            <person name="Kristyanto S."/>
            <person name="Kim J.M."/>
            <person name="Jeon C.O."/>
        </authorList>
    </citation>
    <scope>NUCLEOTIDE SEQUENCE</scope>
    <source>
        <strain evidence="1">G2-23</strain>
    </source>
</reference>
<accession>A0ABT3ZC26</accession>
<organism evidence="1 2">
    <name type="scientific">Hoeflea algicola</name>
    <dbReference type="NCBI Taxonomy" id="2983763"/>
    <lineage>
        <taxon>Bacteria</taxon>
        <taxon>Pseudomonadati</taxon>
        <taxon>Pseudomonadota</taxon>
        <taxon>Alphaproteobacteria</taxon>
        <taxon>Hyphomicrobiales</taxon>
        <taxon>Rhizobiaceae</taxon>
        <taxon>Hoeflea</taxon>
    </lineage>
</organism>
<protein>
    <submittedName>
        <fullName evidence="1">Uncharacterized protein</fullName>
    </submittedName>
</protein>
<dbReference type="Proteomes" id="UP001073227">
    <property type="component" value="Unassembled WGS sequence"/>
</dbReference>
<sequence>MSDHPNDAVTVLVTLDLPALCRAARLGGLPIALDEQPLDDPNGPLELLRLFARRGILAAIDDSFDRHYPPHYPEDVSGEFWQTSGSATGGFAHIWRGRAKW</sequence>
<proteinExistence type="predicted"/>
<comment type="caution">
    <text evidence="1">The sequence shown here is derived from an EMBL/GenBank/DDBJ whole genome shotgun (WGS) entry which is preliminary data.</text>
</comment>